<sequence>MWAQTLNEVIDMTKKIGFLSFGFWQQNNSMVTSAQQAYEESVDLAVEAEKLGMDGAWYRVHHFADQIGTPYPLMAAVGAKTSKIEIGTGLVDMRYENPFMMAENVMSTDVLTQSRVELGVGRGSPEQVKDGWQYFGYDYSEEEIKEIARQRTLKFLELLKGEPFAEPNPQPMFPQAPGLRRLEPFSPTLHKRIWWGAGSQATAVWAAQQGMNLQSSTLVNYESNEPFHVQQAKQLQVYKAAWKQAGHDFEPRTLVTRSIMPIVNDQDAKLFAQGTQTNDEVGYLAYHQNPTIFGKMFVGEPDQLIKELAEDQAIQEADTVLITVPSTLGVAYNVHLLSSIMNDIAPALGWR</sequence>
<feature type="domain" description="Luciferase-like" evidence="1">
    <location>
        <begin position="27"/>
        <end position="270"/>
    </location>
</feature>
<keyword evidence="3" id="KW-1185">Reference proteome</keyword>
<reference evidence="2 3" key="1">
    <citation type="journal article" date="2015" name="Genome Announc.">
        <title>Expanding the biotechnology potential of lactobacilli through comparative genomics of 213 strains and associated genera.</title>
        <authorList>
            <person name="Sun Z."/>
            <person name="Harris H.M."/>
            <person name="McCann A."/>
            <person name="Guo C."/>
            <person name="Argimon S."/>
            <person name="Zhang W."/>
            <person name="Yang X."/>
            <person name="Jeffery I.B."/>
            <person name="Cooney J.C."/>
            <person name="Kagawa T.F."/>
            <person name="Liu W."/>
            <person name="Song Y."/>
            <person name="Salvetti E."/>
            <person name="Wrobel A."/>
            <person name="Rasinkangas P."/>
            <person name="Parkhill J."/>
            <person name="Rea M.C."/>
            <person name="O'Sullivan O."/>
            <person name="Ritari J."/>
            <person name="Douillard F.P."/>
            <person name="Paul Ross R."/>
            <person name="Yang R."/>
            <person name="Briner A.E."/>
            <person name="Felis G.E."/>
            <person name="de Vos W.M."/>
            <person name="Barrangou R."/>
            <person name="Klaenhammer T.R."/>
            <person name="Caufield P.W."/>
            <person name="Cui Y."/>
            <person name="Zhang H."/>
            <person name="O'Toole P.W."/>
        </authorList>
    </citation>
    <scope>NUCLEOTIDE SEQUENCE [LARGE SCALE GENOMIC DNA]</scope>
    <source>
        <strain evidence="2 3">DSM 20003</strain>
    </source>
</reference>
<gene>
    <name evidence="2" type="ORF">FC07_GL002858</name>
</gene>
<dbReference type="GO" id="GO:0016705">
    <property type="term" value="F:oxidoreductase activity, acting on paired donors, with incorporation or reduction of molecular oxygen"/>
    <property type="evidence" value="ECO:0007669"/>
    <property type="project" value="InterPro"/>
</dbReference>
<dbReference type="CDD" id="cd00347">
    <property type="entry name" value="Flavin_utilizing_monoxygenases"/>
    <property type="match status" value="2"/>
</dbReference>
<dbReference type="SUPFAM" id="SSF51679">
    <property type="entry name" value="Bacterial luciferase-like"/>
    <property type="match status" value="1"/>
</dbReference>
<dbReference type="GO" id="GO:0005829">
    <property type="term" value="C:cytosol"/>
    <property type="evidence" value="ECO:0007669"/>
    <property type="project" value="TreeGrafter"/>
</dbReference>
<dbReference type="Pfam" id="PF00296">
    <property type="entry name" value="Bac_luciferase"/>
    <property type="match status" value="1"/>
</dbReference>
<name>A0A0R1H5S3_9LACO</name>
<accession>A0A0R1H5S3</accession>
<evidence type="ECO:0000313" key="3">
    <source>
        <dbReference type="Proteomes" id="UP000051461"/>
    </source>
</evidence>
<dbReference type="EMBL" id="AZDA01000046">
    <property type="protein sequence ID" value="KRK39137.1"/>
    <property type="molecule type" value="Genomic_DNA"/>
</dbReference>
<dbReference type="Proteomes" id="UP000051461">
    <property type="component" value="Unassembled WGS sequence"/>
</dbReference>
<dbReference type="InterPro" id="IPR036661">
    <property type="entry name" value="Luciferase-like_sf"/>
</dbReference>
<dbReference type="AlphaFoldDB" id="A0A0R1H5S3"/>
<dbReference type="STRING" id="1423726.FC07_GL002858"/>
<evidence type="ECO:0000313" key="2">
    <source>
        <dbReference type="EMBL" id="KRK39137.1"/>
    </source>
</evidence>
<dbReference type="PANTHER" id="PTHR30137">
    <property type="entry name" value="LUCIFERASE-LIKE MONOOXYGENASE"/>
    <property type="match status" value="1"/>
</dbReference>
<dbReference type="Gene3D" id="3.20.20.30">
    <property type="entry name" value="Luciferase-like domain"/>
    <property type="match status" value="1"/>
</dbReference>
<protein>
    <recommendedName>
        <fullName evidence="1">Luciferase-like domain-containing protein</fullName>
    </recommendedName>
</protein>
<proteinExistence type="predicted"/>
<organism evidence="2 3">
    <name type="scientific">Loigolactobacillus bifermentans DSM 20003</name>
    <dbReference type="NCBI Taxonomy" id="1423726"/>
    <lineage>
        <taxon>Bacteria</taxon>
        <taxon>Bacillati</taxon>
        <taxon>Bacillota</taxon>
        <taxon>Bacilli</taxon>
        <taxon>Lactobacillales</taxon>
        <taxon>Lactobacillaceae</taxon>
        <taxon>Loigolactobacillus</taxon>
    </lineage>
</organism>
<dbReference type="PATRIC" id="fig|1423726.3.peg.2966"/>
<dbReference type="InterPro" id="IPR050766">
    <property type="entry name" value="Bact_Lucif_Oxidored"/>
</dbReference>
<dbReference type="InterPro" id="IPR011251">
    <property type="entry name" value="Luciferase-like_dom"/>
</dbReference>
<comment type="caution">
    <text evidence="2">The sequence shown here is derived from an EMBL/GenBank/DDBJ whole genome shotgun (WGS) entry which is preliminary data.</text>
</comment>
<dbReference type="PANTHER" id="PTHR30137:SF15">
    <property type="entry name" value="BLL6902 PROTEIN"/>
    <property type="match status" value="1"/>
</dbReference>
<evidence type="ECO:0000259" key="1">
    <source>
        <dbReference type="Pfam" id="PF00296"/>
    </source>
</evidence>